<proteinExistence type="predicted"/>
<evidence type="ECO:0000256" key="2">
    <source>
        <dbReference type="ARBA" id="ARBA00048615"/>
    </source>
</evidence>
<evidence type="ECO:0000313" key="5">
    <source>
        <dbReference type="EMBL" id="MDQ0152127.1"/>
    </source>
</evidence>
<gene>
    <name evidence="5" type="ORF">J2S20_000812</name>
</gene>
<dbReference type="Gene3D" id="1.10.1040.10">
    <property type="entry name" value="N-(1-d-carboxylethyl)-l-norvaline Dehydrogenase, domain 2"/>
    <property type="match status" value="1"/>
</dbReference>
<dbReference type="SUPFAM" id="SSF48179">
    <property type="entry name" value="6-phosphogluconate dehydrogenase C-terminal domain-like"/>
    <property type="match status" value="1"/>
</dbReference>
<keyword evidence="6" id="KW-1185">Reference proteome</keyword>
<dbReference type="InterPro" id="IPR036291">
    <property type="entry name" value="NAD(P)-bd_dom_sf"/>
</dbReference>
<dbReference type="EC" id="1.1.1.57" evidence="5"/>
<dbReference type="PANTHER" id="PTHR43362">
    <property type="entry name" value="MANNITOL DEHYDROGENASE DSF1-RELATED"/>
    <property type="match status" value="1"/>
</dbReference>
<dbReference type="SUPFAM" id="SSF51735">
    <property type="entry name" value="NAD(P)-binding Rossmann-fold domains"/>
    <property type="match status" value="1"/>
</dbReference>
<feature type="domain" description="Mannitol dehydrogenase N-terminal" evidence="3">
    <location>
        <begin position="41"/>
        <end position="307"/>
    </location>
</feature>
<dbReference type="InterPro" id="IPR013328">
    <property type="entry name" value="6PGD_dom2"/>
</dbReference>
<sequence>MKLSLESLRTQKADWEAAGVRLPSYDLCVVAEETKKSPLWVHFGIGNIFRIFIGGIADQLLEKGASKKGITCVESFDFDVVDKIYDPYDNLALGVTLKADGSTEKQVIGSLTEAIRARSQDPESWGRLKAIFRNPELQLCSFTITEKGYALKNAAGEFFPFVQADIDHGPEKPGSAMAIVTALLYERFQAGQYPLAVVSMDNCSHNGEKLMSAVLTMAESWKQKGFVSQSFVDYLKDEARVAFPWSMIDKITPRPAESVEQELERLGIEGMTPVITSKNTYIAPFVNAEGPQYLVVEDKFPNGRPAFEQAGVYMTDRDTVNKVERMKVTTCLNPLHTALAVYGCVLGYTLIADEMKDRELKELVRRIGPVEGMPVVTDPGILSPERFVDEVIHVRIPNPFMPDTPQRIATDTSQKVGIRYGETIRSYVERYGDAGRLQAIPLAIAGWLRYLIGVDDEGQAFERSPDPMLSELTEQLKGIELGKPESVGDKLRPILSNANIFGSDLYAAGIGERIEALFAEELAGPGAVRATLKKYLN</sequence>
<accession>A0AAE4AL57</accession>
<feature type="domain" description="Mannitol dehydrogenase C-terminal" evidence="4">
    <location>
        <begin position="320"/>
        <end position="505"/>
    </location>
</feature>
<evidence type="ECO:0000259" key="3">
    <source>
        <dbReference type="Pfam" id="PF01232"/>
    </source>
</evidence>
<reference evidence="5" key="1">
    <citation type="submission" date="2023-07" db="EMBL/GenBank/DDBJ databases">
        <title>Genomic Encyclopedia of Type Strains, Phase IV (KMG-IV): sequencing the most valuable type-strain genomes for metagenomic binning, comparative biology and taxonomic classification.</title>
        <authorList>
            <person name="Goeker M."/>
        </authorList>
    </citation>
    <scope>NUCLEOTIDE SEQUENCE</scope>
    <source>
        <strain evidence="5">DSM 19659</strain>
    </source>
</reference>
<evidence type="ECO:0000256" key="1">
    <source>
        <dbReference type="ARBA" id="ARBA00023002"/>
    </source>
</evidence>
<dbReference type="RefSeq" id="WP_307253468.1">
    <property type="nucleotide sequence ID" value="NZ_JAUSTO010000004.1"/>
</dbReference>
<dbReference type="AlphaFoldDB" id="A0AAE4AL57"/>
<organism evidence="5 6">
    <name type="scientific">Moryella indoligenes</name>
    <dbReference type="NCBI Taxonomy" id="371674"/>
    <lineage>
        <taxon>Bacteria</taxon>
        <taxon>Bacillati</taxon>
        <taxon>Bacillota</taxon>
        <taxon>Clostridia</taxon>
        <taxon>Lachnospirales</taxon>
        <taxon>Lachnospiraceae</taxon>
        <taxon>Moryella</taxon>
    </lineage>
</organism>
<dbReference type="GO" id="GO:0008926">
    <property type="term" value="F:mannitol-1-phosphate 5-dehydrogenase activity"/>
    <property type="evidence" value="ECO:0007669"/>
    <property type="project" value="UniProtKB-EC"/>
</dbReference>
<comment type="catalytic activity">
    <reaction evidence="2">
        <text>D-mannitol 1-phosphate + NAD(+) = beta-D-fructose 6-phosphate + NADH + H(+)</text>
        <dbReference type="Rhea" id="RHEA:19661"/>
        <dbReference type="ChEBI" id="CHEBI:15378"/>
        <dbReference type="ChEBI" id="CHEBI:57540"/>
        <dbReference type="ChEBI" id="CHEBI:57634"/>
        <dbReference type="ChEBI" id="CHEBI:57945"/>
        <dbReference type="ChEBI" id="CHEBI:61381"/>
        <dbReference type="EC" id="1.1.1.17"/>
    </reaction>
</comment>
<dbReference type="Pfam" id="PF01232">
    <property type="entry name" value="Mannitol_dh"/>
    <property type="match status" value="1"/>
</dbReference>
<dbReference type="InterPro" id="IPR013118">
    <property type="entry name" value="Mannitol_DH_C"/>
</dbReference>
<keyword evidence="1 5" id="KW-0560">Oxidoreductase</keyword>
<dbReference type="EMBL" id="JAUSTO010000004">
    <property type="protein sequence ID" value="MDQ0152127.1"/>
    <property type="molecule type" value="Genomic_DNA"/>
</dbReference>
<dbReference type="Pfam" id="PF08125">
    <property type="entry name" value="Mannitol_dh_C"/>
    <property type="match status" value="1"/>
</dbReference>
<comment type="caution">
    <text evidence="5">The sequence shown here is derived from an EMBL/GenBank/DDBJ whole genome shotgun (WGS) entry which is preliminary data.</text>
</comment>
<dbReference type="GO" id="GO:0008866">
    <property type="term" value="F:fructuronate reductase activity"/>
    <property type="evidence" value="ECO:0007669"/>
    <property type="project" value="UniProtKB-EC"/>
</dbReference>
<protein>
    <submittedName>
        <fullName evidence="5">Fructuronate reductase</fullName>
        <ecNumber evidence="5">1.1.1.57</ecNumber>
    </submittedName>
</protein>
<evidence type="ECO:0000313" key="6">
    <source>
        <dbReference type="Proteomes" id="UP001241537"/>
    </source>
</evidence>
<name>A0AAE4AL57_9FIRM</name>
<dbReference type="InterPro" id="IPR013131">
    <property type="entry name" value="Mannitol_DH_N"/>
</dbReference>
<evidence type="ECO:0000259" key="4">
    <source>
        <dbReference type="Pfam" id="PF08125"/>
    </source>
</evidence>
<dbReference type="Gene3D" id="3.40.50.720">
    <property type="entry name" value="NAD(P)-binding Rossmann-like Domain"/>
    <property type="match status" value="1"/>
</dbReference>
<dbReference type="PANTHER" id="PTHR43362:SF1">
    <property type="entry name" value="MANNITOL DEHYDROGENASE 2-RELATED"/>
    <property type="match status" value="1"/>
</dbReference>
<dbReference type="InterPro" id="IPR050988">
    <property type="entry name" value="Mannitol_DH/Oxidoreductase"/>
</dbReference>
<dbReference type="InterPro" id="IPR008927">
    <property type="entry name" value="6-PGluconate_DH-like_C_sf"/>
</dbReference>
<dbReference type="Proteomes" id="UP001241537">
    <property type="component" value="Unassembled WGS sequence"/>
</dbReference>